<evidence type="ECO:0000313" key="11">
    <source>
        <dbReference type="Proteomes" id="UP000694843"/>
    </source>
</evidence>
<dbReference type="OrthoDB" id="29098at2759"/>
<evidence type="ECO:0000256" key="3">
    <source>
        <dbReference type="ARBA" id="ARBA00011277"/>
    </source>
</evidence>
<dbReference type="FunFam" id="1.10.20.120:FF:000002">
    <property type="entry name" value="Ribonuclease H2 subunit B"/>
    <property type="match status" value="1"/>
</dbReference>
<comment type="subunit">
    <text evidence="3">The RNase H2 complex is a heterotrimer composed of the catalytic subunit RNASEH2A and the non-catalytic subunits RNASEH2B and RNASEH2C.</text>
</comment>
<dbReference type="AlphaFoldDB" id="A0A8B7P3P0"/>
<dbReference type="GO" id="GO:0032299">
    <property type="term" value="C:ribonuclease H2 complex"/>
    <property type="evidence" value="ECO:0007669"/>
    <property type="project" value="InterPro"/>
</dbReference>
<dbReference type="InterPro" id="IPR040456">
    <property type="entry name" value="RNase_H2_suB"/>
</dbReference>
<dbReference type="GeneID" id="108676131"/>
<feature type="region of interest" description="Disordered" evidence="8">
    <location>
        <begin position="1"/>
        <end position="31"/>
    </location>
</feature>
<dbReference type="Proteomes" id="UP000694843">
    <property type="component" value="Unplaced"/>
</dbReference>
<dbReference type="CDD" id="cd09270">
    <property type="entry name" value="RNase_H2-B"/>
    <property type="match status" value="1"/>
</dbReference>
<evidence type="ECO:0000256" key="5">
    <source>
        <dbReference type="ARBA" id="ARBA00023242"/>
    </source>
</evidence>
<evidence type="ECO:0000256" key="7">
    <source>
        <dbReference type="ARBA" id="ARBA00033464"/>
    </source>
</evidence>
<name>A0A8B7P3P0_HYAAZ</name>
<evidence type="ECO:0000256" key="4">
    <source>
        <dbReference type="ARBA" id="ARBA00019062"/>
    </source>
</evidence>
<evidence type="ECO:0000259" key="10">
    <source>
        <dbReference type="Pfam" id="PF17745"/>
    </source>
</evidence>
<feature type="compositionally biased region" description="Basic and acidic residues" evidence="8">
    <location>
        <begin position="253"/>
        <end position="270"/>
    </location>
</feature>
<reference evidence="12" key="1">
    <citation type="submission" date="2025-08" db="UniProtKB">
        <authorList>
            <consortium name="RefSeq"/>
        </authorList>
    </citation>
    <scope>IDENTIFICATION</scope>
    <source>
        <tissue evidence="12">Whole organism</tissue>
    </source>
</reference>
<gene>
    <name evidence="12" type="primary">LOC108676131</name>
</gene>
<dbReference type="InterPro" id="IPR019024">
    <property type="entry name" value="RNase_H2_suB_wHTH"/>
</dbReference>
<dbReference type="Pfam" id="PF17745">
    <property type="entry name" value="Ydr279_N"/>
    <property type="match status" value="1"/>
</dbReference>
<accession>A0A8B7P3P0</accession>
<keyword evidence="11" id="KW-1185">Reference proteome</keyword>
<protein>
    <recommendedName>
        <fullName evidence="4">Ribonuclease H2 subunit B</fullName>
    </recommendedName>
    <alternativeName>
        <fullName evidence="7">Ribonuclease HI subunit B</fullName>
    </alternativeName>
</protein>
<evidence type="ECO:0000313" key="12">
    <source>
        <dbReference type="RefSeq" id="XP_018019661.1"/>
    </source>
</evidence>
<dbReference type="Gene3D" id="2.20.25.530">
    <property type="match status" value="1"/>
</dbReference>
<evidence type="ECO:0000256" key="8">
    <source>
        <dbReference type="SAM" id="MobiDB-lite"/>
    </source>
</evidence>
<comment type="function">
    <text evidence="6">Non catalytic subunit of RNase H2, an endonuclease that specifically degrades the RNA of RNA:DNA hybrids. Participates in DNA replication, possibly by mediating the removal of lagging-strand Okazaki fragment RNA primers during DNA replication. Mediates the excision of single ribonucleotides from DNA:RNA duplexes.</text>
</comment>
<dbReference type="OMA" id="QIHCGHS"/>
<comment type="similarity">
    <text evidence="2">Belongs to the RNase H2 subunit B family.</text>
</comment>
<comment type="subcellular location">
    <subcellularLocation>
        <location evidence="1">Nucleus</location>
    </subcellularLocation>
</comment>
<evidence type="ECO:0000256" key="2">
    <source>
        <dbReference type="ARBA" id="ARBA00009823"/>
    </source>
</evidence>
<evidence type="ECO:0000259" key="9">
    <source>
        <dbReference type="Pfam" id="PF09468"/>
    </source>
</evidence>
<dbReference type="GO" id="GO:0005654">
    <property type="term" value="C:nucleoplasm"/>
    <property type="evidence" value="ECO:0007669"/>
    <property type="project" value="TreeGrafter"/>
</dbReference>
<dbReference type="KEGG" id="hazt:108676131"/>
<proteinExistence type="inferred from homology"/>
<feature type="domain" description="Ribonuclease H2 subunit B wHTH" evidence="9">
    <location>
        <begin position="112"/>
        <end position="236"/>
    </location>
</feature>
<dbReference type="RefSeq" id="XP_018019661.1">
    <property type="nucleotide sequence ID" value="XM_018164172.2"/>
</dbReference>
<feature type="compositionally biased region" description="Basic residues" evidence="8">
    <location>
        <begin position="1"/>
        <end position="10"/>
    </location>
</feature>
<dbReference type="Pfam" id="PF09468">
    <property type="entry name" value="RNase_H2-Ydr279"/>
    <property type="match status" value="1"/>
</dbReference>
<dbReference type="Gene3D" id="1.10.20.120">
    <property type="match status" value="1"/>
</dbReference>
<dbReference type="GO" id="GO:0006401">
    <property type="term" value="P:RNA catabolic process"/>
    <property type="evidence" value="ECO:0007669"/>
    <property type="project" value="TreeGrafter"/>
</dbReference>
<feature type="region of interest" description="Disordered" evidence="8">
    <location>
        <begin position="245"/>
        <end position="286"/>
    </location>
</feature>
<keyword evidence="5" id="KW-0539">Nucleus</keyword>
<evidence type="ECO:0000256" key="1">
    <source>
        <dbReference type="ARBA" id="ARBA00004123"/>
    </source>
</evidence>
<dbReference type="PANTHER" id="PTHR13383">
    <property type="entry name" value="RIBONUCLEASE H2 SUBUNIT B"/>
    <property type="match status" value="1"/>
</dbReference>
<sequence length="313" mass="34571">MSPEKRKSRSSSKINNDSAAPISSRPTTQSQSAQKVFFLNSELLKSRGIKAVQLRHPRTDSAAMYFLSVDSSNMNIISEVNVFDEGNRSWFMGESIISDGKIYLGTPYNAVYLILPYLMKAEQNVPLDQLLEDEEFPSAIQLASCSNLCLKNVADAKGSSDLNVWKYNEKKTLSWLEARTRNMAAVLMAKKVPTTTAQALTFVRTMDQQHTKEAYLQLSHGIISEYLPPLLSEKLRVALDLPDPSKHGVKQKATHEAVGQKDQKKPKLEGPLEDYTCSPGAANKVSPPLSAKAKALARSAVGTKSIMSFFAKK</sequence>
<dbReference type="InterPro" id="IPR041195">
    <property type="entry name" value="Rnh202_N"/>
</dbReference>
<organism evidence="11 12">
    <name type="scientific">Hyalella azteca</name>
    <name type="common">Amphipod</name>
    <dbReference type="NCBI Taxonomy" id="294128"/>
    <lineage>
        <taxon>Eukaryota</taxon>
        <taxon>Metazoa</taxon>
        <taxon>Ecdysozoa</taxon>
        <taxon>Arthropoda</taxon>
        <taxon>Crustacea</taxon>
        <taxon>Multicrustacea</taxon>
        <taxon>Malacostraca</taxon>
        <taxon>Eumalacostraca</taxon>
        <taxon>Peracarida</taxon>
        <taxon>Amphipoda</taxon>
        <taxon>Senticaudata</taxon>
        <taxon>Talitrida</taxon>
        <taxon>Talitroidea</taxon>
        <taxon>Hyalellidae</taxon>
        <taxon>Hyalella</taxon>
    </lineage>
</organism>
<dbReference type="PANTHER" id="PTHR13383:SF11">
    <property type="entry name" value="RIBONUCLEASE H2 SUBUNIT B"/>
    <property type="match status" value="1"/>
</dbReference>
<feature type="domain" description="Rnh202 triple barrel" evidence="10">
    <location>
        <begin position="47"/>
        <end position="109"/>
    </location>
</feature>
<evidence type="ECO:0000256" key="6">
    <source>
        <dbReference type="ARBA" id="ARBA00024778"/>
    </source>
</evidence>